<evidence type="ECO:0000256" key="2">
    <source>
        <dbReference type="ARBA" id="ARBA00023136"/>
    </source>
</evidence>
<dbReference type="InterPro" id="IPR000184">
    <property type="entry name" value="Bac_surfAg_D15"/>
</dbReference>
<organism evidence="4 5">
    <name type="scientific">Mucilaginibacter myungsuensis</name>
    <dbReference type="NCBI Taxonomy" id="649104"/>
    <lineage>
        <taxon>Bacteria</taxon>
        <taxon>Pseudomonadati</taxon>
        <taxon>Bacteroidota</taxon>
        <taxon>Sphingobacteriia</taxon>
        <taxon>Sphingobacteriales</taxon>
        <taxon>Sphingobacteriaceae</taxon>
        <taxon>Mucilaginibacter</taxon>
    </lineage>
</organism>
<dbReference type="Gene3D" id="2.40.160.50">
    <property type="entry name" value="membrane protein fhac: a member of the omp85/tpsb transporter family"/>
    <property type="match status" value="1"/>
</dbReference>
<dbReference type="RefSeq" id="WP_194112818.1">
    <property type="nucleotide sequence ID" value="NZ_JADFFL010000007.1"/>
</dbReference>
<reference evidence="4" key="1">
    <citation type="submission" date="2020-10" db="EMBL/GenBank/DDBJ databases">
        <title>Mucilaginibacter mali sp. nov., isolated from rhizosphere soil of apple orchard.</title>
        <authorList>
            <person name="Lee J.-S."/>
            <person name="Kim H.S."/>
            <person name="Kim J.-S."/>
        </authorList>
    </citation>
    <scope>NUCLEOTIDE SEQUENCE</scope>
    <source>
        <strain evidence="4">KCTC 22746</strain>
    </source>
</reference>
<comment type="subcellular location">
    <subcellularLocation>
        <location evidence="1">Membrane</location>
    </subcellularLocation>
</comment>
<name>A0A929L0Z3_9SPHI</name>
<gene>
    <name evidence="4" type="ORF">IRJ16_16945</name>
</gene>
<dbReference type="Pfam" id="PF01103">
    <property type="entry name" value="Omp85"/>
    <property type="match status" value="1"/>
</dbReference>
<proteinExistence type="predicted"/>
<evidence type="ECO:0000313" key="4">
    <source>
        <dbReference type="EMBL" id="MBE9663578.1"/>
    </source>
</evidence>
<feature type="domain" description="Bacterial surface antigen (D15)" evidence="3">
    <location>
        <begin position="199"/>
        <end position="274"/>
    </location>
</feature>
<protein>
    <submittedName>
        <fullName evidence="4">BamA/TamA family outer membrane protein</fullName>
    </submittedName>
</protein>
<keyword evidence="5" id="KW-1185">Reference proteome</keyword>
<sequence length="403" mass="45832">MKKLLFVAITCFCKPVLVKAQEVIRTNRQIDTVGKADLLDVASLLFEMKPKPVEEQKGKSVYFSVLPGASSVPGGGTALITTTAAGFYLGPRSSTYISNVTFTPYLNFSGRFGLPLRSTLWTRDNSWVIQGDTRFLVYPQYTWGLGGRQTEENRILLDYKYIRFHQRALKRVTDFFFAGIGYDLDYHIDIQNERTDKISSFTGYRYGAANDQHSFSSGVTANFLYDTRNNALNPLPGCYINAIYRYNSKMLGSDDSWQSLYFDFRKYINLSKERRKKQLALWGYYWTSIDSGTPYLDLPSIGWDPYNASGRGMPQNRYRGHGLLYFEAEYRRDLLDNGLFGYVLFANASSVTEAANRNFRYINPAVGAGLRIKFNKRSDTNIAIDYGVSKSFKTLMIGLGEAF</sequence>
<dbReference type="AlphaFoldDB" id="A0A929L0Z3"/>
<comment type="caution">
    <text evidence="4">The sequence shown here is derived from an EMBL/GenBank/DDBJ whole genome shotgun (WGS) entry which is preliminary data.</text>
</comment>
<dbReference type="Proteomes" id="UP000622475">
    <property type="component" value="Unassembled WGS sequence"/>
</dbReference>
<evidence type="ECO:0000313" key="5">
    <source>
        <dbReference type="Proteomes" id="UP000622475"/>
    </source>
</evidence>
<keyword evidence="2" id="KW-0472">Membrane</keyword>
<dbReference type="EMBL" id="JADFFL010000007">
    <property type="protein sequence ID" value="MBE9663578.1"/>
    <property type="molecule type" value="Genomic_DNA"/>
</dbReference>
<dbReference type="GO" id="GO:0019867">
    <property type="term" value="C:outer membrane"/>
    <property type="evidence" value="ECO:0007669"/>
    <property type="project" value="InterPro"/>
</dbReference>
<evidence type="ECO:0000256" key="1">
    <source>
        <dbReference type="ARBA" id="ARBA00004370"/>
    </source>
</evidence>
<accession>A0A929L0Z3</accession>
<evidence type="ECO:0000259" key="3">
    <source>
        <dbReference type="Pfam" id="PF01103"/>
    </source>
</evidence>